<dbReference type="AlphaFoldDB" id="A0A1M5L886"/>
<evidence type="ECO:0000256" key="1">
    <source>
        <dbReference type="ARBA" id="ARBA00004651"/>
    </source>
</evidence>
<evidence type="ECO:0000256" key="10">
    <source>
        <dbReference type="ARBA" id="ARBA00023136"/>
    </source>
</evidence>
<keyword evidence="10 12" id="KW-0472">Membrane</keyword>
<dbReference type="GO" id="GO:0005886">
    <property type="term" value="C:plasma membrane"/>
    <property type="evidence" value="ECO:0007669"/>
    <property type="project" value="UniProtKB-SubCell"/>
</dbReference>
<evidence type="ECO:0000256" key="6">
    <source>
        <dbReference type="ARBA" id="ARBA00022692"/>
    </source>
</evidence>
<feature type="transmembrane region" description="Helical" evidence="12">
    <location>
        <begin position="260"/>
        <end position="281"/>
    </location>
</feature>
<evidence type="ECO:0000256" key="12">
    <source>
        <dbReference type="SAM" id="Phobius"/>
    </source>
</evidence>
<evidence type="ECO:0000256" key="3">
    <source>
        <dbReference type="ARBA" id="ARBA00022448"/>
    </source>
</evidence>
<proteinExistence type="inferred from homology"/>
<reference evidence="14" key="1">
    <citation type="submission" date="2016-11" db="EMBL/GenBank/DDBJ databases">
        <authorList>
            <person name="Varghese N."/>
            <person name="Submissions S."/>
        </authorList>
    </citation>
    <scope>NUCLEOTIDE SEQUENCE [LARGE SCALE GENOMIC DNA]</scope>
    <source>
        <strain evidence="14">DSM 28223</strain>
    </source>
</reference>
<keyword evidence="11" id="KW-0175">Coiled coil</keyword>
<protein>
    <submittedName>
        <fullName evidence="13">Zinc transporter</fullName>
    </submittedName>
</protein>
<name>A0A1M5L886_9RHOB</name>
<evidence type="ECO:0000313" key="13">
    <source>
        <dbReference type="EMBL" id="SHG61312.1"/>
    </source>
</evidence>
<dbReference type="GO" id="GO:0015095">
    <property type="term" value="F:magnesium ion transmembrane transporter activity"/>
    <property type="evidence" value="ECO:0007669"/>
    <property type="project" value="TreeGrafter"/>
</dbReference>
<keyword evidence="6 12" id="KW-0812">Transmembrane</keyword>
<keyword evidence="14" id="KW-1185">Reference proteome</keyword>
<evidence type="ECO:0000256" key="9">
    <source>
        <dbReference type="ARBA" id="ARBA00023065"/>
    </source>
</evidence>
<evidence type="ECO:0000256" key="4">
    <source>
        <dbReference type="ARBA" id="ARBA00022475"/>
    </source>
</evidence>
<evidence type="ECO:0000256" key="5">
    <source>
        <dbReference type="ARBA" id="ARBA00022519"/>
    </source>
</evidence>
<sequence length="319" mass="35651">MSKTITPIAAFDITPDAVTPVTSDWPAPAPVAGYRWLHFDLNHQDFADWVADHMPEIAGLALQQSETRPRCEMTEDGLILNLRAVNLNPESAPEDMVSLRMWITETTIVSARLRKVWAVDAIRQKAVEGKAPESLGQFLAELTHKLTHRIETVSVGLGEDIDQLEDDLENGVHLRADRLNSLRQTVIKFRRFINPQREAIAELSGLDSWVFSARELGLLRETSNRTRRIVEELDALRDRLSAMQDHIEAERAHALTRNSYVLSVVAAIFLPLGFLTGLFGVNVAGMPGTETDMAFWLLTLGSVASGVALFLIFKFAKWL</sequence>
<dbReference type="Pfam" id="PF01544">
    <property type="entry name" value="CorA"/>
    <property type="match status" value="1"/>
</dbReference>
<accession>A0A1M5L886</accession>
<dbReference type="CDD" id="cd12833">
    <property type="entry name" value="ZntB-like_1"/>
    <property type="match status" value="1"/>
</dbReference>
<dbReference type="SUPFAM" id="SSF143865">
    <property type="entry name" value="CorA soluble domain-like"/>
    <property type="match status" value="1"/>
</dbReference>
<feature type="transmembrane region" description="Helical" evidence="12">
    <location>
        <begin position="293"/>
        <end position="313"/>
    </location>
</feature>
<dbReference type="STRING" id="870908.SAMN04488044_1192"/>
<comment type="subcellular location">
    <subcellularLocation>
        <location evidence="1">Cell membrane</location>
        <topology evidence="1">Multi-pass membrane protein</topology>
    </subcellularLocation>
</comment>
<evidence type="ECO:0000256" key="8">
    <source>
        <dbReference type="ARBA" id="ARBA00022989"/>
    </source>
</evidence>
<dbReference type="EMBL" id="FQWM01000001">
    <property type="protein sequence ID" value="SHG61312.1"/>
    <property type="molecule type" value="Genomic_DNA"/>
</dbReference>
<dbReference type="GO" id="GO:0015087">
    <property type="term" value="F:cobalt ion transmembrane transporter activity"/>
    <property type="evidence" value="ECO:0007669"/>
    <property type="project" value="TreeGrafter"/>
</dbReference>
<feature type="coiled-coil region" evidence="11">
    <location>
        <begin position="219"/>
        <end position="253"/>
    </location>
</feature>
<keyword evidence="8 12" id="KW-1133">Transmembrane helix</keyword>
<evidence type="ECO:0000256" key="2">
    <source>
        <dbReference type="ARBA" id="ARBA00009765"/>
    </source>
</evidence>
<dbReference type="InterPro" id="IPR002523">
    <property type="entry name" value="MgTranspt_CorA/ZnTranspt_ZntB"/>
</dbReference>
<dbReference type="RefSeq" id="WP_072791536.1">
    <property type="nucleotide sequence ID" value="NZ_FQWM01000001.1"/>
</dbReference>
<dbReference type="InterPro" id="IPR045861">
    <property type="entry name" value="CorA_cytoplasmic_dom"/>
</dbReference>
<gene>
    <name evidence="13" type="ORF">SAMN04488044_1192</name>
</gene>
<dbReference type="SUPFAM" id="SSF144083">
    <property type="entry name" value="Magnesium transport protein CorA, transmembrane region"/>
    <property type="match status" value="1"/>
</dbReference>
<keyword evidence="3" id="KW-0813">Transport</keyword>
<keyword evidence="7" id="KW-0862">Zinc</keyword>
<keyword evidence="9" id="KW-0406">Ion transport</keyword>
<evidence type="ECO:0000256" key="7">
    <source>
        <dbReference type="ARBA" id="ARBA00022833"/>
    </source>
</evidence>
<evidence type="ECO:0000313" key="14">
    <source>
        <dbReference type="Proteomes" id="UP000184211"/>
    </source>
</evidence>
<dbReference type="PANTHER" id="PTHR46494">
    <property type="entry name" value="CORA FAMILY METAL ION TRANSPORTER (EUROFUNG)"/>
    <property type="match status" value="1"/>
</dbReference>
<dbReference type="PANTHER" id="PTHR46494:SF3">
    <property type="entry name" value="ZINC TRANSPORT PROTEIN ZNTB"/>
    <property type="match status" value="1"/>
</dbReference>
<organism evidence="13 14">
    <name type="scientific">Cognatishimia maritima</name>
    <dbReference type="NCBI Taxonomy" id="870908"/>
    <lineage>
        <taxon>Bacteria</taxon>
        <taxon>Pseudomonadati</taxon>
        <taxon>Pseudomonadota</taxon>
        <taxon>Alphaproteobacteria</taxon>
        <taxon>Rhodobacterales</taxon>
        <taxon>Paracoccaceae</taxon>
        <taxon>Cognatishimia</taxon>
    </lineage>
</organism>
<comment type="similarity">
    <text evidence="2">Belongs to the CorA metal ion transporter (MIT) (TC 1.A.35) family.</text>
</comment>
<dbReference type="GO" id="GO:0050897">
    <property type="term" value="F:cobalt ion binding"/>
    <property type="evidence" value="ECO:0007669"/>
    <property type="project" value="TreeGrafter"/>
</dbReference>
<dbReference type="GO" id="GO:0000287">
    <property type="term" value="F:magnesium ion binding"/>
    <property type="evidence" value="ECO:0007669"/>
    <property type="project" value="TreeGrafter"/>
</dbReference>
<keyword evidence="4" id="KW-1003">Cell membrane</keyword>
<evidence type="ECO:0000256" key="11">
    <source>
        <dbReference type="SAM" id="Coils"/>
    </source>
</evidence>
<dbReference type="Proteomes" id="UP000184211">
    <property type="component" value="Unassembled WGS sequence"/>
</dbReference>
<dbReference type="InterPro" id="IPR045863">
    <property type="entry name" value="CorA_TM1_TM2"/>
</dbReference>
<dbReference type="Gene3D" id="3.30.460.20">
    <property type="entry name" value="CorA soluble domain-like"/>
    <property type="match status" value="1"/>
</dbReference>
<dbReference type="OrthoDB" id="9803484at2"/>
<keyword evidence="5" id="KW-0997">Cell inner membrane</keyword>
<dbReference type="Gene3D" id="1.20.58.340">
    <property type="entry name" value="Magnesium transport protein CorA, transmembrane region"/>
    <property type="match status" value="2"/>
</dbReference>